<sequence>MKLKSLLLGAAMLTAVGTTALTAPQASAQAQAREQFFPVLVYRTGPFSPNGIPWANGFVDYLKLINNRDGGINGVKITFEECETGYATDRGVECYERLKGKGPTGATMFQPLSTGITFALTEKAPADKIPLITAGYGRSESADGSVFAWNFPLLGTYWTAADVLVQHVGKREGGLPNLKGKKIALVYHDSPFGREPIPLLTERSKMHGFELLTLPVTSPGVEQKATWLQIRQQRPDYVFLWGWGVMNSTALKEAQATGFPRDKMYGVWWAAAEPDVKDVGEGAKGYNGLAMQHGAGIAKVHEQILQHVHGKNAGTGPKDEVGTVLYTRGMISAMLAVEGVRRAQERFGKGKPMTGTQVRWGLENLNLDQKRLDAMGFGGVMRPVSTSCVDHMGASWARIQTWDGKKWNFTSDWYQADDTIIRPMVRNAAQRYAAEKKITPRTPADCQS</sequence>
<dbReference type="CDD" id="cd06334">
    <property type="entry name" value="PBP1_ABC_ligand_binding-like"/>
    <property type="match status" value="1"/>
</dbReference>
<evidence type="ECO:0000256" key="2">
    <source>
        <dbReference type="ARBA" id="ARBA00022729"/>
    </source>
</evidence>
<protein>
    <submittedName>
        <fullName evidence="5">ABC transporter substrate-binding protein</fullName>
    </submittedName>
</protein>
<dbReference type="EMBL" id="JBHRTI010000007">
    <property type="protein sequence ID" value="MFC3148642.1"/>
    <property type="molecule type" value="Genomic_DNA"/>
</dbReference>
<keyword evidence="2 3" id="KW-0732">Signal</keyword>
<dbReference type="PANTHER" id="PTHR47235">
    <property type="entry name" value="BLR6548 PROTEIN"/>
    <property type="match status" value="1"/>
</dbReference>
<comment type="similarity">
    <text evidence="1">Belongs to the leucine-binding protein family.</text>
</comment>
<organism evidence="5 6">
    <name type="scientific">Piscinibacterium candidicorallinum</name>
    <dbReference type="NCBI Taxonomy" id="1793872"/>
    <lineage>
        <taxon>Bacteria</taxon>
        <taxon>Pseudomonadati</taxon>
        <taxon>Pseudomonadota</taxon>
        <taxon>Betaproteobacteria</taxon>
        <taxon>Burkholderiales</taxon>
        <taxon>Piscinibacterium</taxon>
    </lineage>
</organism>
<gene>
    <name evidence="5" type="ORF">ACFOEN_13500</name>
</gene>
<dbReference type="Proteomes" id="UP001595556">
    <property type="component" value="Unassembled WGS sequence"/>
</dbReference>
<name>A0ABV7HA59_9BURK</name>
<feature type="domain" description="Leucine-binding protein" evidence="4">
    <location>
        <begin position="38"/>
        <end position="404"/>
    </location>
</feature>
<feature type="signal peptide" evidence="3">
    <location>
        <begin position="1"/>
        <end position="28"/>
    </location>
</feature>
<evidence type="ECO:0000259" key="4">
    <source>
        <dbReference type="Pfam" id="PF13458"/>
    </source>
</evidence>
<dbReference type="Pfam" id="PF13458">
    <property type="entry name" value="Peripla_BP_6"/>
    <property type="match status" value="1"/>
</dbReference>
<dbReference type="InterPro" id="IPR028082">
    <property type="entry name" value="Peripla_BP_I"/>
</dbReference>
<comment type="caution">
    <text evidence="5">The sequence shown here is derived from an EMBL/GenBank/DDBJ whole genome shotgun (WGS) entry which is preliminary data.</text>
</comment>
<dbReference type="SUPFAM" id="SSF53822">
    <property type="entry name" value="Periplasmic binding protein-like I"/>
    <property type="match status" value="1"/>
</dbReference>
<dbReference type="InterPro" id="IPR028081">
    <property type="entry name" value="Leu-bd"/>
</dbReference>
<accession>A0ABV7HA59</accession>
<evidence type="ECO:0000313" key="5">
    <source>
        <dbReference type="EMBL" id="MFC3148642.1"/>
    </source>
</evidence>
<evidence type="ECO:0000256" key="1">
    <source>
        <dbReference type="ARBA" id="ARBA00010062"/>
    </source>
</evidence>
<proteinExistence type="inferred from homology"/>
<dbReference type="RefSeq" id="WP_377304772.1">
    <property type="nucleotide sequence ID" value="NZ_CP180191.1"/>
</dbReference>
<evidence type="ECO:0000256" key="3">
    <source>
        <dbReference type="SAM" id="SignalP"/>
    </source>
</evidence>
<reference evidence="6" key="1">
    <citation type="journal article" date="2019" name="Int. J. Syst. Evol. Microbiol.">
        <title>The Global Catalogue of Microorganisms (GCM) 10K type strain sequencing project: providing services to taxonomists for standard genome sequencing and annotation.</title>
        <authorList>
            <consortium name="The Broad Institute Genomics Platform"/>
            <consortium name="The Broad Institute Genome Sequencing Center for Infectious Disease"/>
            <person name="Wu L."/>
            <person name="Ma J."/>
        </authorList>
    </citation>
    <scope>NUCLEOTIDE SEQUENCE [LARGE SCALE GENOMIC DNA]</scope>
    <source>
        <strain evidence="6">KCTC 52168</strain>
    </source>
</reference>
<dbReference type="PANTHER" id="PTHR47235:SF1">
    <property type="entry name" value="BLR6548 PROTEIN"/>
    <property type="match status" value="1"/>
</dbReference>
<feature type="chain" id="PRO_5047420441" evidence="3">
    <location>
        <begin position="29"/>
        <end position="448"/>
    </location>
</feature>
<keyword evidence="6" id="KW-1185">Reference proteome</keyword>
<dbReference type="Gene3D" id="3.40.50.2300">
    <property type="match status" value="2"/>
</dbReference>
<evidence type="ECO:0000313" key="6">
    <source>
        <dbReference type="Proteomes" id="UP001595556"/>
    </source>
</evidence>